<proteinExistence type="predicted"/>
<comment type="caution">
    <text evidence="1">The sequence shown here is derived from an EMBL/GenBank/DDBJ whole genome shotgun (WGS) entry which is preliminary data.</text>
</comment>
<accession>A0ABW4P420</accession>
<dbReference type="EMBL" id="JBHUFB010000008">
    <property type="protein sequence ID" value="MFD1811765.1"/>
    <property type="molecule type" value="Genomic_DNA"/>
</dbReference>
<reference evidence="2" key="1">
    <citation type="journal article" date="2019" name="Int. J. Syst. Evol. Microbiol.">
        <title>The Global Catalogue of Microorganisms (GCM) 10K type strain sequencing project: providing services to taxonomists for standard genome sequencing and annotation.</title>
        <authorList>
            <consortium name="The Broad Institute Genomics Platform"/>
            <consortium name="The Broad Institute Genome Sequencing Center for Infectious Disease"/>
            <person name="Wu L."/>
            <person name="Ma J."/>
        </authorList>
    </citation>
    <scope>NUCLEOTIDE SEQUENCE [LARGE SCALE GENOMIC DNA]</scope>
    <source>
        <strain evidence="2">DT72</strain>
    </source>
</reference>
<dbReference type="RefSeq" id="WP_378484308.1">
    <property type="nucleotide sequence ID" value="NZ_JBHUFB010000008.1"/>
</dbReference>
<gene>
    <name evidence="1" type="ORF">ACFSJG_06020</name>
</gene>
<protein>
    <submittedName>
        <fullName evidence="1">DUF3696 domain-containing protein</fullName>
    </submittedName>
</protein>
<evidence type="ECO:0000313" key="1">
    <source>
        <dbReference type="EMBL" id="MFD1811765.1"/>
    </source>
</evidence>
<evidence type="ECO:0000313" key="2">
    <source>
        <dbReference type="Proteomes" id="UP001597286"/>
    </source>
</evidence>
<organism evidence="1 2">
    <name type="scientific">Rhodococcus gannanensis</name>
    <dbReference type="NCBI Taxonomy" id="1960308"/>
    <lineage>
        <taxon>Bacteria</taxon>
        <taxon>Bacillati</taxon>
        <taxon>Actinomycetota</taxon>
        <taxon>Actinomycetes</taxon>
        <taxon>Mycobacteriales</taxon>
        <taxon>Nocardiaceae</taxon>
        <taxon>Rhodococcus</taxon>
    </lineage>
</organism>
<sequence length="127" mass="14069">MVEMIVRLKDVDGSSGIGVGAGYPSLNNGTCPVLQILLLSQSEVKYRIVDRFGRISFWPADMFDIVDNTIPENWGVSPDGGNGVTIGYERLVRVGFWEDYYDGVPEAVEIVDELLKDPSFPDPDSLR</sequence>
<name>A0ABW4P420_9NOCA</name>
<dbReference type="Proteomes" id="UP001597286">
    <property type="component" value="Unassembled WGS sequence"/>
</dbReference>
<keyword evidence="2" id="KW-1185">Reference proteome</keyword>